<dbReference type="AlphaFoldDB" id="A0A0K0H7Q8"/>
<evidence type="ECO:0000256" key="1">
    <source>
        <dbReference type="SAM" id="Coils"/>
    </source>
</evidence>
<organism evidence="2 3">
    <name type="scientific">Salmonella bongori (strain ATCC 43975 / DSM 13772 / NCTC 12419)</name>
    <dbReference type="NCBI Taxonomy" id="218493"/>
    <lineage>
        <taxon>Bacteria</taxon>
        <taxon>Pseudomonadati</taxon>
        <taxon>Pseudomonadota</taxon>
        <taxon>Gammaproteobacteria</taxon>
        <taxon>Enterobacterales</taxon>
        <taxon>Enterobacteriaceae</taxon>
        <taxon>Salmonella</taxon>
    </lineage>
</organism>
<dbReference type="EMBL" id="FR877557">
    <property type="protein sequence ID" value="CCC29367.1"/>
    <property type="molecule type" value="Genomic_DNA"/>
</dbReference>
<evidence type="ECO:0000313" key="3">
    <source>
        <dbReference type="Proteomes" id="UP000000289"/>
    </source>
</evidence>
<gene>
    <name evidence="2" type="ordered locus">SBG_0271</name>
</gene>
<dbReference type="RefSeq" id="WP_000833601.1">
    <property type="nucleotide sequence ID" value="NC_015761.1"/>
</dbReference>
<feature type="coiled-coil region" evidence="1">
    <location>
        <begin position="220"/>
        <end position="275"/>
    </location>
</feature>
<keyword evidence="1" id="KW-0175">Coiled coil</keyword>
<proteinExistence type="predicted"/>
<dbReference type="GeneID" id="44979303"/>
<accession>A0A0K0H7Q8</accession>
<name>A0A0K0H7Q8_SALBC</name>
<reference evidence="2 3" key="1">
    <citation type="journal article" date="2011" name="PLoS Pathog.">
        <title>Salmonella bongori provides insights into the evolution of the Salmonellae.</title>
        <authorList>
            <person name="Fookes M."/>
            <person name="Schroeder G.N."/>
            <person name="Langridge G.C."/>
            <person name="Blondel C.J."/>
            <person name="Mammina C."/>
            <person name="Connor T.R."/>
            <person name="Seth-Smith H."/>
            <person name="Vernikos G.S."/>
            <person name="Robinson K.S."/>
            <person name="Sanders M."/>
            <person name="Petty N.K."/>
            <person name="Kingsley R.A."/>
            <person name="Baumler A.J."/>
            <person name="Nuccio S.P."/>
            <person name="Contreras I."/>
            <person name="Santiviago C.A."/>
            <person name="Maskell D."/>
            <person name="Barrow P."/>
            <person name="Humphrey T."/>
            <person name="Nastasi A."/>
            <person name="Roberts M."/>
            <person name="Frankel G."/>
            <person name="Parkhill J."/>
            <person name="Dougan G."/>
            <person name="Thomson N.R."/>
        </authorList>
    </citation>
    <scope>NUCLEOTIDE SEQUENCE [LARGE SCALE GENOMIC DNA]</scope>
    <source>
        <strain evidence="3">ATCC 43975 / DSM 13772 / NCTC 12419</strain>
    </source>
</reference>
<dbReference type="Proteomes" id="UP000000289">
    <property type="component" value="Chromosome"/>
</dbReference>
<evidence type="ECO:0000313" key="2">
    <source>
        <dbReference type="EMBL" id="CCC29367.1"/>
    </source>
</evidence>
<dbReference type="KEGG" id="sbg:SBG_0271"/>
<sequence>MKSAPKILAKLNQILTRAIAASEVAHEHARTAYAQLVKASNEDAPPARIQTAVETMSHFAENMRRCHRASWLAAARVASYAEWLPDMVAAKKARTLPQVILADWDNFERDMSEAEEALSLSPRKLGNLKDCSYQQQSALEEVTTTPSLPNAFHWNGDVTPLDYELNIETATTVELRNACEKIMGVSGAVTAQFKPGTWEIDNYQVIAGMYLCMVGFTCEREAYIALYTELLRELECAEKQPLQQSSPIPELVEEYSTIEQKINELTTQENELMQNMWSNVQIMSRINIPDMLKLKNLVKEKRELFQHAHTIRLKIVAFAELNTTPLAVNQFRLSAQQIARMWDAYESGLYQTEKAFGLPLHSLVNLSHKYTD</sequence>
<protein>
    <submittedName>
        <fullName evidence="2">Hypothetical prophage protein</fullName>
    </submittedName>
</protein>